<organism evidence="2 3">
    <name type="scientific">Mycena metata</name>
    <dbReference type="NCBI Taxonomy" id="1033252"/>
    <lineage>
        <taxon>Eukaryota</taxon>
        <taxon>Fungi</taxon>
        <taxon>Dikarya</taxon>
        <taxon>Basidiomycota</taxon>
        <taxon>Agaricomycotina</taxon>
        <taxon>Agaricomycetes</taxon>
        <taxon>Agaricomycetidae</taxon>
        <taxon>Agaricales</taxon>
        <taxon>Marasmiineae</taxon>
        <taxon>Mycenaceae</taxon>
        <taxon>Mycena</taxon>
    </lineage>
</organism>
<accession>A0AAD7K718</accession>
<protein>
    <submittedName>
        <fullName evidence="2">Uncharacterized protein</fullName>
    </submittedName>
</protein>
<feature type="region of interest" description="Disordered" evidence="1">
    <location>
        <begin position="134"/>
        <end position="154"/>
    </location>
</feature>
<gene>
    <name evidence="2" type="ORF">B0H16DRAFT_1682978</name>
</gene>
<reference evidence="2" key="1">
    <citation type="submission" date="2023-03" db="EMBL/GenBank/DDBJ databases">
        <title>Massive genome expansion in bonnet fungi (Mycena s.s.) driven by repeated elements and novel gene families across ecological guilds.</title>
        <authorList>
            <consortium name="Lawrence Berkeley National Laboratory"/>
            <person name="Harder C.B."/>
            <person name="Miyauchi S."/>
            <person name="Viragh M."/>
            <person name="Kuo A."/>
            <person name="Thoen E."/>
            <person name="Andreopoulos B."/>
            <person name="Lu D."/>
            <person name="Skrede I."/>
            <person name="Drula E."/>
            <person name="Henrissat B."/>
            <person name="Morin E."/>
            <person name="Kohler A."/>
            <person name="Barry K."/>
            <person name="LaButti K."/>
            <person name="Morin E."/>
            <person name="Salamov A."/>
            <person name="Lipzen A."/>
            <person name="Mereny Z."/>
            <person name="Hegedus B."/>
            <person name="Baldrian P."/>
            <person name="Stursova M."/>
            <person name="Weitz H."/>
            <person name="Taylor A."/>
            <person name="Grigoriev I.V."/>
            <person name="Nagy L.G."/>
            <person name="Martin F."/>
            <person name="Kauserud H."/>
        </authorList>
    </citation>
    <scope>NUCLEOTIDE SEQUENCE</scope>
    <source>
        <strain evidence="2">CBHHK182m</strain>
    </source>
</reference>
<feature type="region of interest" description="Disordered" evidence="1">
    <location>
        <begin position="87"/>
        <end position="121"/>
    </location>
</feature>
<dbReference type="Proteomes" id="UP001215598">
    <property type="component" value="Unassembled WGS sequence"/>
</dbReference>
<keyword evidence="3" id="KW-1185">Reference proteome</keyword>
<comment type="caution">
    <text evidence="2">The sequence shown here is derived from an EMBL/GenBank/DDBJ whole genome shotgun (WGS) entry which is preliminary data.</text>
</comment>
<dbReference type="EMBL" id="JARKIB010000005">
    <property type="protein sequence ID" value="KAJ7779589.1"/>
    <property type="molecule type" value="Genomic_DNA"/>
</dbReference>
<evidence type="ECO:0000313" key="2">
    <source>
        <dbReference type="EMBL" id="KAJ7779589.1"/>
    </source>
</evidence>
<feature type="region of interest" description="Disordered" evidence="1">
    <location>
        <begin position="304"/>
        <end position="401"/>
    </location>
</feature>
<feature type="compositionally biased region" description="Basic and acidic residues" evidence="1">
    <location>
        <begin position="203"/>
        <end position="226"/>
    </location>
</feature>
<name>A0AAD7K718_9AGAR</name>
<sequence length="698" mass="76533">MNAVYRHAGFGSVRQVNTSGLRPAMGPLQVLENTLDPNVQGLLGTRNGMGAGYTLKDYHASMVGNYSGDPPEKLFAVEFERKSKIMRRGDSAVPSRVQARDRTDKPKMLSPTTARSRHPYDFHSTASLWQVHELTGNRKPKEKDSRRSVALSQDLEDDCQGHCLSPKLSGMAAGSFHGRLSQVESISLKSSMTSGSSSSPDLSRGDIEKESGSIFHEDREVRERRGNVRENKAGAARVTGRTALFEVSVGDARLEALAFGLGATFARRRSSMARVPQRYTSPPRTGNIVPEPFHGCAASAGPLISRTPQHGATREAKSTRVVGKRAAASADARSRPRPSAGCIARPHRSTTRWDMSVPQVRTDGSPTSRAALHADPRRCRERARDPHPHPPQTHLDQLGPRQRRAGTIRGLPHAQQHPRPKELKLAQRSALVQRQSAFKRDNGADPAPLGPNLGRADDSDPTPPVRHAYATALAPAAEDIYPRSESEIPLPPSTPARRKQETRIRNGAQRSRRGQDPLGAGGVCVERKGEKSSLLRRDGTRAQLWRASKTTDAIPGLRPQRYRAQCVTAPWSVWYVSMTTRGLRLHVAHRDMRPERTARVTVLARTHSSTRTLSSSSLASWLPTILVIALPKSDSDIIVLPPSHFFPSEQRGAKENVFTWTHATTGSATAAAAGVIRRRWGNGIRCIHWVLSHGAMVH</sequence>
<evidence type="ECO:0000256" key="1">
    <source>
        <dbReference type="SAM" id="MobiDB-lite"/>
    </source>
</evidence>
<evidence type="ECO:0000313" key="3">
    <source>
        <dbReference type="Proteomes" id="UP001215598"/>
    </source>
</evidence>
<feature type="region of interest" description="Disordered" evidence="1">
    <location>
        <begin position="436"/>
        <end position="532"/>
    </location>
</feature>
<feature type="region of interest" description="Disordered" evidence="1">
    <location>
        <begin position="187"/>
        <end position="226"/>
    </location>
</feature>
<feature type="compositionally biased region" description="Basic and acidic residues" evidence="1">
    <location>
        <begin position="98"/>
        <end position="107"/>
    </location>
</feature>
<feature type="compositionally biased region" description="Basic and acidic residues" evidence="1">
    <location>
        <begin position="135"/>
        <end position="147"/>
    </location>
</feature>
<proteinExistence type="predicted"/>
<feature type="compositionally biased region" description="Basic and acidic residues" evidence="1">
    <location>
        <begin position="372"/>
        <end position="388"/>
    </location>
</feature>
<dbReference type="AlphaFoldDB" id="A0AAD7K718"/>
<feature type="compositionally biased region" description="Low complexity" evidence="1">
    <location>
        <begin position="187"/>
        <end position="202"/>
    </location>
</feature>